<feature type="region of interest" description="Disordered" evidence="1">
    <location>
        <begin position="35"/>
        <end position="94"/>
    </location>
</feature>
<organism evidence="2">
    <name type="scientific">Graphocephala atropunctata</name>
    <dbReference type="NCBI Taxonomy" id="36148"/>
    <lineage>
        <taxon>Eukaryota</taxon>
        <taxon>Metazoa</taxon>
        <taxon>Ecdysozoa</taxon>
        <taxon>Arthropoda</taxon>
        <taxon>Hexapoda</taxon>
        <taxon>Insecta</taxon>
        <taxon>Pterygota</taxon>
        <taxon>Neoptera</taxon>
        <taxon>Paraneoptera</taxon>
        <taxon>Hemiptera</taxon>
        <taxon>Auchenorrhyncha</taxon>
        <taxon>Membracoidea</taxon>
        <taxon>Cicadellidae</taxon>
        <taxon>Cicadellinae</taxon>
        <taxon>Cicadellini</taxon>
        <taxon>Graphocephala</taxon>
    </lineage>
</organism>
<feature type="compositionally biased region" description="Polar residues" evidence="1">
    <location>
        <begin position="68"/>
        <end position="87"/>
    </location>
</feature>
<feature type="non-terminal residue" evidence="2">
    <location>
        <position position="157"/>
    </location>
</feature>
<proteinExistence type="predicted"/>
<feature type="compositionally biased region" description="Polar residues" evidence="1">
    <location>
        <begin position="143"/>
        <end position="157"/>
    </location>
</feature>
<evidence type="ECO:0000256" key="1">
    <source>
        <dbReference type="SAM" id="MobiDB-lite"/>
    </source>
</evidence>
<name>A0A1B6MUT6_9HEMI</name>
<dbReference type="AlphaFoldDB" id="A0A1B6MUT6"/>
<gene>
    <name evidence="2" type="ORF">g.36718</name>
</gene>
<dbReference type="EMBL" id="GEBQ01000282">
    <property type="protein sequence ID" value="JAT39695.1"/>
    <property type="molecule type" value="Transcribed_RNA"/>
</dbReference>
<feature type="region of interest" description="Disordered" evidence="1">
    <location>
        <begin position="117"/>
        <end position="157"/>
    </location>
</feature>
<accession>A0A1B6MUT6</accession>
<feature type="compositionally biased region" description="Polar residues" evidence="1">
    <location>
        <begin position="1"/>
        <end position="12"/>
    </location>
</feature>
<reference evidence="2" key="1">
    <citation type="submission" date="2015-11" db="EMBL/GenBank/DDBJ databases">
        <title>De novo transcriptome assembly of four potential Pierce s Disease insect vectors from Arizona vineyards.</title>
        <authorList>
            <person name="Tassone E.E."/>
        </authorList>
    </citation>
    <scope>NUCLEOTIDE SEQUENCE</scope>
</reference>
<sequence length="157" mass="17250">TSQLETKTNNKPGNIGRRCRSDILNEGEIGLNIKPKPKATIQAEKVGPNTKPPISESRSKNLIKKWGLTSTIPRPTSQLETKTNNKPGNIGRRCRSDILNEGEIGLNIIPKPKATIQAEKVGPNTKPPISESRSKNLIKKWGLTSTIPRPTSQLETK</sequence>
<feature type="non-terminal residue" evidence="2">
    <location>
        <position position="1"/>
    </location>
</feature>
<evidence type="ECO:0000313" key="2">
    <source>
        <dbReference type="EMBL" id="JAT39695.1"/>
    </source>
</evidence>
<protein>
    <submittedName>
        <fullName evidence="2">Uncharacterized protein</fullName>
    </submittedName>
</protein>
<feature type="region of interest" description="Disordered" evidence="1">
    <location>
        <begin position="1"/>
        <end position="21"/>
    </location>
</feature>